<dbReference type="Pfam" id="PF00111">
    <property type="entry name" value="Fer2"/>
    <property type="match status" value="1"/>
</dbReference>
<evidence type="ECO:0000256" key="1">
    <source>
        <dbReference type="ARBA" id="ARBA00022714"/>
    </source>
</evidence>
<name>A0ABP1QT76_9HEXA</name>
<dbReference type="Proteomes" id="UP001642540">
    <property type="component" value="Unassembled WGS sequence"/>
</dbReference>
<dbReference type="PANTHER" id="PTHR45444">
    <property type="entry name" value="XANTHINE DEHYDROGENASE"/>
    <property type="match status" value="1"/>
</dbReference>
<dbReference type="EMBL" id="CAXLJM020000046">
    <property type="protein sequence ID" value="CAL8110878.1"/>
    <property type="molecule type" value="Genomic_DNA"/>
</dbReference>
<dbReference type="SUPFAM" id="SSF54292">
    <property type="entry name" value="2Fe-2S ferredoxin-like"/>
    <property type="match status" value="1"/>
</dbReference>
<dbReference type="InterPro" id="IPR012675">
    <property type="entry name" value="Beta-grasp_dom_sf"/>
</dbReference>
<feature type="domain" description="2Fe-2S ferredoxin-type" evidence="3">
    <location>
        <begin position="18"/>
        <end position="111"/>
    </location>
</feature>
<evidence type="ECO:0000256" key="2">
    <source>
        <dbReference type="ARBA" id="ARBA00023014"/>
    </source>
</evidence>
<protein>
    <recommendedName>
        <fullName evidence="3">2Fe-2S ferredoxin-type domain-containing protein</fullName>
    </recommendedName>
</protein>
<evidence type="ECO:0000259" key="3">
    <source>
        <dbReference type="PROSITE" id="PS51085"/>
    </source>
</evidence>
<organism evidence="4 5">
    <name type="scientific">Orchesella dallaii</name>
    <dbReference type="NCBI Taxonomy" id="48710"/>
    <lineage>
        <taxon>Eukaryota</taxon>
        <taxon>Metazoa</taxon>
        <taxon>Ecdysozoa</taxon>
        <taxon>Arthropoda</taxon>
        <taxon>Hexapoda</taxon>
        <taxon>Collembola</taxon>
        <taxon>Entomobryomorpha</taxon>
        <taxon>Entomobryoidea</taxon>
        <taxon>Orchesellidae</taxon>
        <taxon>Orchesellinae</taxon>
        <taxon>Orchesella</taxon>
    </lineage>
</organism>
<sequence length="146" mass="16139">MGAEQSQLQQDAPEFGQDYISFFVNGKEHNVKTDGGDPEIGPQYLLVDYLRDKIGLTGTKYMCREGGCGSCMVTIRSTHPASGREILRSANSCLLPLFACDGFDITTIERLGNRKVGYHPIQDRLVKFGGTQVPNVKLSFKFTTVE</sequence>
<dbReference type="Gene3D" id="3.10.20.30">
    <property type="match status" value="1"/>
</dbReference>
<dbReference type="InterPro" id="IPR016208">
    <property type="entry name" value="Ald_Oxase/xanthine_DH-like"/>
</dbReference>
<dbReference type="CDD" id="cd00207">
    <property type="entry name" value="fer2"/>
    <property type="match status" value="1"/>
</dbReference>
<dbReference type="PROSITE" id="PS51085">
    <property type="entry name" value="2FE2S_FER_2"/>
    <property type="match status" value="1"/>
</dbReference>
<accession>A0ABP1QT76</accession>
<comment type="caution">
    <text evidence="4">The sequence shown here is derived from an EMBL/GenBank/DDBJ whole genome shotgun (WGS) entry which is preliminary data.</text>
</comment>
<evidence type="ECO:0000313" key="4">
    <source>
        <dbReference type="EMBL" id="CAL8110878.1"/>
    </source>
</evidence>
<gene>
    <name evidence="4" type="ORF">ODALV1_LOCUS14514</name>
</gene>
<proteinExistence type="predicted"/>
<keyword evidence="1" id="KW-0479">Metal-binding</keyword>
<dbReference type="InterPro" id="IPR001041">
    <property type="entry name" value="2Fe-2S_ferredoxin-type"/>
</dbReference>
<evidence type="ECO:0000313" key="5">
    <source>
        <dbReference type="Proteomes" id="UP001642540"/>
    </source>
</evidence>
<reference evidence="4 5" key="1">
    <citation type="submission" date="2024-08" db="EMBL/GenBank/DDBJ databases">
        <authorList>
            <person name="Cucini C."/>
            <person name="Frati F."/>
        </authorList>
    </citation>
    <scope>NUCLEOTIDE SEQUENCE [LARGE SCALE GENOMIC DNA]</scope>
</reference>
<keyword evidence="1" id="KW-0001">2Fe-2S</keyword>
<keyword evidence="2" id="KW-0411">Iron-sulfur</keyword>
<dbReference type="PANTHER" id="PTHR45444:SF3">
    <property type="entry name" value="XANTHINE DEHYDROGENASE"/>
    <property type="match status" value="1"/>
</dbReference>
<keyword evidence="1" id="KW-0408">Iron</keyword>
<keyword evidence="5" id="KW-1185">Reference proteome</keyword>
<dbReference type="InterPro" id="IPR036010">
    <property type="entry name" value="2Fe-2S_ferredoxin-like_sf"/>
</dbReference>
<dbReference type="PROSITE" id="PS00197">
    <property type="entry name" value="2FE2S_FER_1"/>
    <property type="match status" value="1"/>
</dbReference>
<dbReference type="InterPro" id="IPR006058">
    <property type="entry name" value="2Fe2S_fd_BS"/>
</dbReference>